<name>A0ABZ0Y3L0_9BURK</name>
<dbReference type="PROSITE" id="PS50075">
    <property type="entry name" value="CARRIER"/>
    <property type="match status" value="1"/>
</dbReference>
<dbReference type="RefSeq" id="WP_019920630.1">
    <property type="nucleotide sequence ID" value="NZ_CP140152.1"/>
</dbReference>
<organism evidence="2 3">
    <name type="scientific">Duganella zoogloeoides</name>
    <dbReference type="NCBI Taxonomy" id="75659"/>
    <lineage>
        <taxon>Bacteria</taxon>
        <taxon>Pseudomonadati</taxon>
        <taxon>Pseudomonadota</taxon>
        <taxon>Betaproteobacteria</taxon>
        <taxon>Burkholderiales</taxon>
        <taxon>Oxalobacteraceae</taxon>
        <taxon>Telluria group</taxon>
        <taxon>Duganella</taxon>
    </lineage>
</organism>
<dbReference type="Proteomes" id="UP001326110">
    <property type="component" value="Chromosome"/>
</dbReference>
<dbReference type="NCBIfam" id="NF005502">
    <property type="entry name" value="PRK07117.1"/>
    <property type="match status" value="1"/>
</dbReference>
<protein>
    <submittedName>
        <fullName evidence="2">Acyl carrier protein</fullName>
    </submittedName>
</protein>
<dbReference type="Pfam" id="PF00550">
    <property type="entry name" value="PP-binding"/>
    <property type="match status" value="1"/>
</dbReference>
<dbReference type="SUPFAM" id="SSF47336">
    <property type="entry name" value="ACP-like"/>
    <property type="match status" value="1"/>
</dbReference>
<accession>A0ABZ0Y3L0</accession>
<feature type="domain" description="Carrier" evidence="1">
    <location>
        <begin position="4"/>
        <end position="79"/>
    </location>
</feature>
<proteinExistence type="predicted"/>
<dbReference type="GeneID" id="43162496"/>
<dbReference type="InterPro" id="IPR009081">
    <property type="entry name" value="PP-bd_ACP"/>
</dbReference>
<dbReference type="Gene3D" id="1.10.1200.10">
    <property type="entry name" value="ACP-like"/>
    <property type="match status" value="1"/>
</dbReference>
<evidence type="ECO:0000313" key="3">
    <source>
        <dbReference type="Proteomes" id="UP001326110"/>
    </source>
</evidence>
<evidence type="ECO:0000259" key="1">
    <source>
        <dbReference type="PROSITE" id="PS50075"/>
    </source>
</evidence>
<dbReference type="EMBL" id="CP140152">
    <property type="protein sequence ID" value="WQH06625.1"/>
    <property type="molecule type" value="Genomic_DNA"/>
</dbReference>
<dbReference type="InterPro" id="IPR036736">
    <property type="entry name" value="ACP-like_sf"/>
</dbReference>
<keyword evidence="3" id="KW-1185">Reference proteome</keyword>
<sequence>METQAIVDIIAGHAREVLPDLGTRPLGSADSLRELGANSIDRAEILMLTTATLGLRIPLIELAQPRNVGELAELLWERLAERGARVA</sequence>
<gene>
    <name evidence="2" type="ORF">SR858_09970</name>
</gene>
<reference evidence="2 3" key="1">
    <citation type="submission" date="2023-11" db="EMBL/GenBank/DDBJ databases">
        <title>MicrobeMod: A computational toolkit for identifying prokaryotic methylation and restriction-modification with nanopore sequencing.</title>
        <authorList>
            <person name="Crits-Christoph A."/>
            <person name="Kang S.C."/>
            <person name="Lee H."/>
            <person name="Ostrov N."/>
        </authorList>
    </citation>
    <scope>NUCLEOTIDE SEQUENCE [LARGE SCALE GENOMIC DNA]</scope>
    <source>
        <strain evidence="2 3">ATCC 25935</strain>
    </source>
</reference>
<evidence type="ECO:0000313" key="2">
    <source>
        <dbReference type="EMBL" id="WQH06625.1"/>
    </source>
</evidence>